<evidence type="ECO:0000313" key="2">
    <source>
        <dbReference type="Proteomes" id="UP000435112"/>
    </source>
</evidence>
<dbReference type="EMBL" id="QXFU01007580">
    <property type="protein sequence ID" value="KAE8958195.1"/>
    <property type="molecule type" value="Genomic_DNA"/>
</dbReference>
<accession>A0A6A3GI93</accession>
<protein>
    <submittedName>
        <fullName evidence="1">Uncharacterized protein</fullName>
    </submittedName>
</protein>
<dbReference type="AlphaFoldDB" id="A0A6A3GI93"/>
<feature type="non-terminal residue" evidence="1">
    <location>
        <position position="1"/>
    </location>
</feature>
<organism evidence="1 2">
    <name type="scientific">Phytophthora rubi</name>
    <dbReference type="NCBI Taxonomy" id="129364"/>
    <lineage>
        <taxon>Eukaryota</taxon>
        <taxon>Sar</taxon>
        <taxon>Stramenopiles</taxon>
        <taxon>Oomycota</taxon>
        <taxon>Peronosporomycetes</taxon>
        <taxon>Peronosporales</taxon>
        <taxon>Peronosporaceae</taxon>
        <taxon>Phytophthora</taxon>
    </lineage>
</organism>
<sequence length="118" mass="13394">APYQQVSTDGAENVVDYVDPSDVCCAETGITPTPAMLQETEVFSTAEHGLRVISPRHAANVMLSLQGWQRRGTVESKCAIIRQLSEFWRRRGRLHKERDLHTLSTGIRTGSRYDQWQH</sequence>
<comment type="caution">
    <text evidence="1">The sequence shown here is derived from an EMBL/GenBank/DDBJ whole genome shotgun (WGS) entry which is preliminary data.</text>
</comment>
<name>A0A6A3GI93_9STRA</name>
<reference evidence="1 2" key="1">
    <citation type="submission" date="2018-09" db="EMBL/GenBank/DDBJ databases">
        <title>Genomic investigation of the strawberry pathogen Phytophthora fragariae indicates pathogenicity is determined by transcriptional variation in three key races.</title>
        <authorList>
            <person name="Adams T.M."/>
            <person name="Armitage A.D."/>
            <person name="Sobczyk M.K."/>
            <person name="Bates H.J."/>
            <person name="Dunwell J.M."/>
            <person name="Nellist C.F."/>
            <person name="Harrison R.J."/>
        </authorList>
    </citation>
    <scope>NUCLEOTIDE SEQUENCE [LARGE SCALE GENOMIC DNA]</scope>
    <source>
        <strain evidence="1 2">SCRP324</strain>
    </source>
</reference>
<evidence type="ECO:0000313" key="1">
    <source>
        <dbReference type="EMBL" id="KAE8958195.1"/>
    </source>
</evidence>
<dbReference type="Proteomes" id="UP000435112">
    <property type="component" value="Unassembled WGS sequence"/>
</dbReference>
<gene>
    <name evidence="1" type="ORF">PR002_g30944</name>
</gene>
<proteinExistence type="predicted"/>